<dbReference type="STRING" id="595434.RISK_006772"/>
<gene>
    <name evidence="1" type="ORF">RISK_006772</name>
</gene>
<dbReference type="AlphaFoldDB" id="A0A0J1B3K0"/>
<dbReference type="EMBL" id="LECT01000055">
    <property type="protein sequence ID" value="KLU01203.1"/>
    <property type="molecule type" value="Genomic_DNA"/>
</dbReference>
<reference evidence="1" key="1">
    <citation type="submission" date="2015-05" db="EMBL/GenBank/DDBJ databases">
        <title>Permanent draft genome of Rhodopirellula islandicus K833.</title>
        <authorList>
            <person name="Kizina J."/>
            <person name="Richter M."/>
            <person name="Glockner F.O."/>
            <person name="Harder J."/>
        </authorList>
    </citation>
    <scope>NUCLEOTIDE SEQUENCE [LARGE SCALE GENOMIC DNA]</scope>
    <source>
        <strain evidence="1">K833</strain>
    </source>
</reference>
<evidence type="ECO:0000313" key="1">
    <source>
        <dbReference type="EMBL" id="KLU01203.1"/>
    </source>
</evidence>
<dbReference type="Proteomes" id="UP000036367">
    <property type="component" value="Unassembled WGS sequence"/>
</dbReference>
<sequence>MPRTILDCSAVGHPGREVIRVTSIRMQFVLFPFSSRSTSSWRMT</sequence>
<name>A0A0J1B3K0_RHOIS</name>
<keyword evidence="2" id="KW-1185">Reference proteome</keyword>
<comment type="caution">
    <text evidence="1">The sequence shown here is derived from an EMBL/GenBank/DDBJ whole genome shotgun (WGS) entry which is preliminary data.</text>
</comment>
<accession>A0A0J1B3K0</accession>
<organism evidence="1 2">
    <name type="scientific">Rhodopirellula islandica</name>
    <dbReference type="NCBI Taxonomy" id="595434"/>
    <lineage>
        <taxon>Bacteria</taxon>
        <taxon>Pseudomonadati</taxon>
        <taxon>Planctomycetota</taxon>
        <taxon>Planctomycetia</taxon>
        <taxon>Pirellulales</taxon>
        <taxon>Pirellulaceae</taxon>
        <taxon>Rhodopirellula</taxon>
    </lineage>
</organism>
<evidence type="ECO:0000313" key="2">
    <source>
        <dbReference type="Proteomes" id="UP000036367"/>
    </source>
</evidence>
<protein>
    <submittedName>
        <fullName evidence="1">Uncharacterized protein</fullName>
    </submittedName>
</protein>
<dbReference type="PATRIC" id="fig|595434.4.peg.6447"/>
<proteinExistence type="predicted"/>